<evidence type="ECO:0000313" key="1">
    <source>
        <dbReference type="EMBL" id="KAF8439322.1"/>
    </source>
</evidence>
<reference evidence="1" key="1">
    <citation type="submission" date="2019-10" db="EMBL/GenBank/DDBJ databases">
        <authorList>
            <consortium name="DOE Joint Genome Institute"/>
            <person name="Kuo A."/>
            <person name="Miyauchi S."/>
            <person name="Kiss E."/>
            <person name="Drula E."/>
            <person name="Kohler A."/>
            <person name="Sanchez-Garcia M."/>
            <person name="Andreopoulos B."/>
            <person name="Barry K.W."/>
            <person name="Bonito G."/>
            <person name="Buee M."/>
            <person name="Carver A."/>
            <person name="Chen C."/>
            <person name="Cichocki N."/>
            <person name="Clum A."/>
            <person name="Culley D."/>
            <person name="Crous P.W."/>
            <person name="Fauchery L."/>
            <person name="Girlanda M."/>
            <person name="Hayes R."/>
            <person name="Keri Z."/>
            <person name="LaButti K."/>
            <person name="Lipzen A."/>
            <person name="Lombard V."/>
            <person name="Magnuson J."/>
            <person name="Maillard F."/>
            <person name="Morin E."/>
            <person name="Murat C."/>
            <person name="Nolan M."/>
            <person name="Ohm R."/>
            <person name="Pangilinan J."/>
            <person name="Pereira M."/>
            <person name="Perotto S."/>
            <person name="Peter M."/>
            <person name="Riley R."/>
            <person name="Sitrit Y."/>
            <person name="Stielow B."/>
            <person name="Szollosi G."/>
            <person name="Zifcakova L."/>
            <person name="Stursova M."/>
            <person name="Spatafora J.W."/>
            <person name="Tedersoo L."/>
            <person name="Vaario L.-M."/>
            <person name="Yamada A."/>
            <person name="Yan M."/>
            <person name="Wang P."/>
            <person name="Xu J."/>
            <person name="Bruns T."/>
            <person name="Baldrian P."/>
            <person name="Vilgalys R."/>
            <person name="Henrissat B."/>
            <person name="Grigoriev I.V."/>
            <person name="Hibbett D."/>
            <person name="Nagy L.G."/>
            <person name="Martin F.M."/>
        </authorList>
    </citation>
    <scope>NUCLEOTIDE SEQUENCE</scope>
    <source>
        <strain evidence="1">BED1</strain>
    </source>
</reference>
<dbReference type="GO" id="GO:0004301">
    <property type="term" value="F:epoxide hydrolase activity"/>
    <property type="evidence" value="ECO:0007669"/>
    <property type="project" value="TreeGrafter"/>
</dbReference>
<dbReference type="InterPro" id="IPR034015">
    <property type="entry name" value="M1_LTA4H"/>
</dbReference>
<dbReference type="AlphaFoldDB" id="A0AAD4BT47"/>
<dbReference type="PANTHER" id="PTHR45726:SF3">
    <property type="entry name" value="LEUKOTRIENE A-4 HYDROLASE"/>
    <property type="match status" value="1"/>
</dbReference>
<keyword evidence="2" id="KW-1185">Reference proteome</keyword>
<dbReference type="EMBL" id="WHUW01000014">
    <property type="protein sequence ID" value="KAF8439322.1"/>
    <property type="molecule type" value="Genomic_DNA"/>
</dbReference>
<dbReference type="Proteomes" id="UP001194468">
    <property type="component" value="Unassembled WGS sequence"/>
</dbReference>
<evidence type="ECO:0000313" key="2">
    <source>
        <dbReference type="Proteomes" id="UP001194468"/>
    </source>
</evidence>
<sequence>MAFNGLDSGPDCGASRLDFTLNDTNCSLFDTSGLELERVEVKIGEEAAWEDVQFSIGTAHPMMGSESSVECGYFGFGEQTQGKRYPCLSNTLSVKMRYTSRITSTLPVFMSAIRTTPALKDCPSANNLGQSLVMYECDQSMPIPPYLFAIASGNVAFQVMGERRGRAPNRKSWVRSASSTKHYRLYFLMEAFVTPALLTGDKNLVDVVVHEITLGLATVSRFLSWVSVASDSILTSPPFPDMPTRATFGATKVAFNSEEHLQRPSYFDVSNAV</sequence>
<dbReference type="GO" id="GO:0005829">
    <property type="term" value="C:cytosol"/>
    <property type="evidence" value="ECO:0007669"/>
    <property type="project" value="TreeGrafter"/>
</dbReference>
<dbReference type="GO" id="GO:0004177">
    <property type="term" value="F:aminopeptidase activity"/>
    <property type="evidence" value="ECO:0007669"/>
    <property type="project" value="TreeGrafter"/>
</dbReference>
<organism evidence="1 2">
    <name type="scientific">Boletus edulis BED1</name>
    <dbReference type="NCBI Taxonomy" id="1328754"/>
    <lineage>
        <taxon>Eukaryota</taxon>
        <taxon>Fungi</taxon>
        <taxon>Dikarya</taxon>
        <taxon>Basidiomycota</taxon>
        <taxon>Agaricomycotina</taxon>
        <taxon>Agaricomycetes</taxon>
        <taxon>Agaricomycetidae</taxon>
        <taxon>Boletales</taxon>
        <taxon>Boletineae</taxon>
        <taxon>Boletaceae</taxon>
        <taxon>Boletoideae</taxon>
        <taxon>Boletus</taxon>
    </lineage>
</organism>
<gene>
    <name evidence="1" type="ORF">L210DRAFT_3504460</name>
</gene>
<dbReference type="PANTHER" id="PTHR45726">
    <property type="entry name" value="LEUKOTRIENE A-4 HYDROLASE"/>
    <property type="match status" value="1"/>
</dbReference>
<reference evidence="1" key="2">
    <citation type="journal article" date="2020" name="Nat. Commun.">
        <title>Large-scale genome sequencing of mycorrhizal fungi provides insights into the early evolution of symbiotic traits.</title>
        <authorList>
            <person name="Miyauchi S."/>
            <person name="Kiss E."/>
            <person name="Kuo A."/>
            <person name="Drula E."/>
            <person name="Kohler A."/>
            <person name="Sanchez-Garcia M."/>
            <person name="Morin E."/>
            <person name="Andreopoulos B."/>
            <person name="Barry K.W."/>
            <person name="Bonito G."/>
            <person name="Buee M."/>
            <person name="Carver A."/>
            <person name="Chen C."/>
            <person name="Cichocki N."/>
            <person name="Clum A."/>
            <person name="Culley D."/>
            <person name="Crous P.W."/>
            <person name="Fauchery L."/>
            <person name="Girlanda M."/>
            <person name="Hayes R.D."/>
            <person name="Keri Z."/>
            <person name="LaButti K."/>
            <person name="Lipzen A."/>
            <person name="Lombard V."/>
            <person name="Magnuson J."/>
            <person name="Maillard F."/>
            <person name="Murat C."/>
            <person name="Nolan M."/>
            <person name="Ohm R.A."/>
            <person name="Pangilinan J."/>
            <person name="Pereira M.F."/>
            <person name="Perotto S."/>
            <person name="Peter M."/>
            <person name="Pfister S."/>
            <person name="Riley R."/>
            <person name="Sitrit Y."/>
            <person name="Stielow J.B."/>
            <person name="Szollosi G."/>
            <person name="Zifcakova L."/>
            <person name="Stursova M."/>
            <person name="Spatafora J.W."/>
            <person name="Tedersoo L."/>
            <person name="Vaario L.M."/>
            <person name="Yamada A."/>
            <person name="Yan M."/>
            <person name="Wang P."/>
            <person name="Xu J."/>
            <person name="Bruns T."/>
            <person name="Baldrian P."/>
            <person name="Vilgalys R."/>
            <person name="Dunand C."/>
            <person name="Henrissat B."/>
            <person name="Grigoriev I.V."/>
            <person name="Hibbett D."/>
            <person name="Nagy L.G."/>
            <person name="Martin F.M."/>
        </authorList>
    </citation>
    <scope>NUCLEOTIDE SEQUENCE</scope>
    <source>
        <strain evidence="1">BED1</strain>
    </source>
</reference>
<proteinExistence type="predicted"/>
<accession>A0AAD4BT47</accession>
<name>A0AAD4BT47_BOLED</name>
<comment type="caution">
    <text evidence="1">The sequence shown here is derived from an EMBL/GenBank/DDBJ whole genome shotgun (WGS) entry which is preliminary data.</text>
</comment>
<protein>
    <submittedName>
        <fullName evidence="1">Uncharacterized protein</fullName>
    </submittedName>
</protein>